<dbReference type="Proteomes" id="UP000012101">
    <property type="component" value="Unassembled WGS sequence"/>
</dbReference>
<organism evidence="1 2">
    <name type="scientific">Leptospira weilii str. 2006001855</name>
    <dbReference type="NCBI Taxonomy" id="996804"/>
    <lineage>
        <taxon>Bacteria</taxon>
        <taxon>Pseudomonadati</taxon>
        <taxon>Spirochaetota</taxon>
        <taxon>Spirochaetia</taxon>
        <taxon>Leptospirales</taxon>
        <taxon>Leptospiraceae</taxon>
        <taxon>Leptospira</taxon>
    </lineage>
</organism>
<dbReference type="EMBL" id="AFJM02000029">
    <property type="protein sequence ID" value="EMM73262.1"/>
    <property type="molecule type" value="Genomic_DNA"/>
</dbReference>
<name>M6FQ52_9LEPT</name>
<accession>M6FQ52</accession>
<evidence type="ECO:0000313" key="2">
    <source>
        <dbReference type="Proteomes" id="UP000012101"/>
    </source>
</evidence>
<reference evidence="1 2" key="1">
    <citation type="submission" date="2013-01" db="EMBL/GenBank/DDBJ databases">
        <authorList>
            <person name="Harkins D.M."/>
            <person name="Durkin A.S."/>
            <person name="Brinkac L.M."/>
            <person name="Haft D.H."/>
            <person name="Selengut J.D."/>
            <person name="Sanka R."/>
            <person name="DePew J."/>
            <person name="Purushe J."/>
            <person name="Hospenthal D.R."/>
            <person name="Murray C.K."/>
            <person name="Pimentel G."/>
            <person name="Wasfy M."/>
            <person name="Vinetz J.M."/>
            <person name="Sutton G.G."/>
            <person name="Nierman W.C."/>
            <person name="Fouts D.E."/>
        </authorList>
    </citation>
    <scope>NUCLEOTIDE SEQUENCE [LARGE SCALE GENOMIC DNA]</scope>
    <source>
        <strain evidence="1 2">2006001855</strain>
    </source>
</reference>
<dbReference type="AlphaFoldDB" id="M6FQ52"/>
<gene>
    <name evidence="1" type="ORF">LEP1GSC038_1533</name>
</gene>
<sequence>MDRAFRFNLQRTFNILETLNFSYLLSFAKPQKRMVHSSIFAAIAFALCRWK</sequence>
<proteinExistence type="predicted"/>
<protein>
    <recommendedName>
        <fullName evidence="3">Transposase DDE domain protein</fullName>
    </recommendedName>
</protein>
<evidence type="ECO:0000313" key="1">
    <source>
        <dbReference type="EMBL" id="EMM73262.1"/>
    </source>
</evidence>
<comment type="caution">
    <text evidence="1">The sequence shown here is derived from an EMBL/GenBank/DDBJ whole genome shotgun (WGS) entry which is preliminary data.</text>
</comment>
<evidence type="ECO:0008006" key="3">
    <source>
        <dbReference type="Google" id="ProtNLM"/>
    </source>
</evidence>